<dbReference type="Proteomes" id="UP000233343">
    <property type="component" value="Unassembled WGS sequence"/>
</dbReference>
<gene>
    <name evidence="1" type="ORF">CWS20_09375</name>
</gene>
<keyword evidence="2" id="KW-1185">Reference proteome</keyword>
<evidence type="ECO:0000313" key="2">
    <source>
        <dbReference type="Proteomes" id="UP000233343"/>
    </source>
</evidence>
<reference evidence="1 2" key="1">
    <citation type="journal article" date="2010" name="Int. J. Syst. Evol. Microbiol.">
        <title>Bacillus horneckiae sp. nov., isolated from a spacecraft-assembly clean room.</title>
        <authorList>
            <person name="Vaishampayan P."/>
            <person name="Probst A."/>
            <person name="Krishnamurthi S."/>
            <person name="Ghosh S."/>
            <person name="Osman S."/>
            <person name="McDowall A."/>
            <person name="Ruckmani A."/>
            <person name="Mayilraj S."/>
            <person name="Venkateswaran K."/>
        </authorList>
    </citation>
    <scope>NUCLEOTIDE SEQUENCE [LARGE SCALE GENOMIC DNA]</scope>
    <source>
        <strain evidence="2">1PO1SC</strain>
    </source>
</reference>
<dbReference type="EMBL" id="PISD01000018">
    <property type="protein sequence ID" value="PKG29195.1"/>
    <property type="molecule type" value="Genomic_DNA"/>
</dbReference>
<protein>
    <submittedName>
        <fullName evidence="1">Uncharacterized protein</fullName>
    </submittedName>
</protein>
<comment type="caution">
    <text evidence="1">The sequence shown here is derived from an EMBL/GenBank/DDBJ whole genome shotgun (WGS) entry which is preliminary data.</text>
</comment>
<dbReference type="AlphaFoldDB" id="A0A2N0ZI47"/>
<name>A0A2N0ZI47_9BACI</name>
<organism evidence="1 2">
    <name type="scientific">Cytobacillus horneckiae</name>
    <dbReference type="NCBI Taxonomy" id="549687"/>
    <lineage>
        <taxon>Bacteria</taxon>
        <taxon>Bacillati</taxon>
        <taxon>Bacillota</taxon>
        <taxon>Bacilli</taxon>
        <taxon>Bacillales</taxon>
        <taxon>Bacillaceae</taxon>
        <taxon>Cytobacillus</taxon>
    </lineage>
</organism>
<sequence>MTGVNCERGSWTFSHLQLGWYHGNSNSRPLYESYKGREFFCFLVKCEIYLVNVEKKRVFTEIKVIYLREGHKKEVVHRDKVIYLREIPKKEIQRLLREVRAAVV</sequence>
<proteinExistence type="predicted"/>
<evidence type="ECO:0000313" key="1">
    <source>
        <dbReference type="EMBL" id="PKG29195.1"/>
    </source>
</evidence>
<accession>A0A2N0ZI47</accession>